<gene>
    <name evidence="2" type="ORF">Fcan01_16688</name>
</gene>
<dbReference type="OMA" id="AMGMERT"/>
<feature type="transmembrane region" description="Helical" evidence="1">
    <location>
        <begin position="148"/>
        <end position="169"/>
    </location>
</feature>
<evidence type="ECO:0000256" key="1">
    <source>
        <dbReference type="SAM" id="Phobius"/>
    </source>
</evidence>
<keyword evidence="1" id="KW-0812">Transmembrane</keyword>
<dbReference type="Proteomes" id="UP000198287">
    <property type="component" value="Unassembled WGS sequence"/>
</dbReference>
<keyword evidence="1" id="KW-0472">Membrane</keyword>
<reference evidence="2 3" key="1">
    <citation type="submission" date="2015-12" db="EMBL/GenBank/DDBJ databases">
        <title>The genome of Folsomia candida.</title>
        <authorList>
            <person name="Faddeeva A."/>
            <person name="Derks M.F."/>
            <person name="Anvar Y."/>
            <person name="Smit S."/>
            <person name="Van Straalen N."/>
            <person name="Roelofs D."/>
        </authorList>
    </citation>
    <scope>NUCLEOTIDE SEQUENCE [LARGE SCALE GENOMIC DNA]</scope>
    <source>
        <strain evidence="2 3">VU population</strain>
        <tissue evidence="2">Whole body</tissue>
    </source>
</reference>
<keyword evidence="1" id="KW-1133">Transmembrane helix</keyword>
<dbReference type="EMBL" id="LNIX01000011">
    <property type="protein sequence ID" value="OXA48692.1"/>
    <property type="molecule type" value="Genomic_DNA"/>
</dbReference>
<name>A0A226DT83_FOLCA</name>
<protein>
    <submittedName>
        <fullName evidence="2">Uncharacterized protein</fullName>
    </submittedName>
</protein>
<sequence>MVEIKSAQIILKIVSLVVLFIAMVVGCHAHFNNTWTTLWGTENYPEVCKKTFANCPSSAMGMERTFVAFTIIIFVLSIANIVVGFLIDPKKNKIPDTGYHAVAGVILLIAGCLMIAAARGIDSAMVPEGIPSEARKSLWKGLKYSNKLAGGSMAIIDGLLYVITAGVIFKY</sequence>
<feature type="transmembrane region" description="Helical" evidence="1">
    <location>
        <begin position="99"/>
        <end position="118"/>
    </location>
</feature>
<feature type="transmembrane region" description="Helical" evidence="1">
    <location>
        <begin position="9"/>
        <end position="31"/>
    </location>
</feature>
<organism evidence="2 3">
    <name type="scientific">Folsomia candida</name>
    <name type="common">Springtail</name>
    <dbReference type="NCBI Taxonomy" id="158441"/>
    <lineage>
        <taxon>Eukaryota</taxon>
        <taxon>Metazoa</taxon>
        <taxon>Ecdysozoa</taxon>
        <taxon>Arthropoda</taxon>
        <taxon>Hexapoda</taxon>
        <taxon>Collembola</taxon>
        <taxon>Entomobryomorpha</taxon>
        <taxon>Isotomoidea</taxon>
        <taxon>Isotomidae</taxon>
        <taxon>Proisotominae</taxon>
        <taxon>Folsomia</taxon>
    </lineage>
</organism>
<dbReference type="AlphaFoldDB" id="A0A226DT83"/>
<evidence type="ECO:0000313" key="2">
    <source>
        <dbReference type="EMBL" id="OXA48692.1"/>
    </source>
</evidence>
<comment type="caution">
    <text evidence="2">The sequence shown here is derived from an EMBL/GenBank/DDBJ whole genome shotgun (WGS) entry which is preliminary data.</text>
</comment>
<keyword evidence="3" id="KW-1185">Reference proteome</keyword>
<dbReference type="PROSITE" id="PS51257">
    <property type="entry name" value="PROKAR_LIPOPROTEIN"/>
    <property type="match status" value="1"/>
</dbReference>
<evidence type="ECO:0000313" key="3">
    <source>
        <dbReference type="Proteomes" id="UP000198287"/>
    </source>
</evidence>
<proteinExistence type="predicted"/>
<accession>A0A226DT83</accession>
<feature type="transmembrane region" description="Helical" evidence="1">
    <location>
        <begin position="66"/>
        <end position="87"/>
    </location>
</feature>